<evidence type="ECO:0000256" key="1">
    <source>
        <dbReference type="SAM" id="MobiDB-lite"/>
    </source>
</evidence>
<reference evidence="2 3" key="1">
    <citation type="journal article" date="2012" name="Proc. Natl. Acad. Sci. U.S.A.">
        <title>Comparative genomics of Ceriporiopsis subvermispora and Phanerochaete chrysosporium provide insight into selective ligninolysis.</title>
        <authorList>
            <person name="Fernandez-Fueyo E."/>
            <person name="Ruiz-Duenas F.J."/>
            <person name="Ferreira P."/>
            <person name="Floudas D."/>
            <person name="Hibbett D.S."/>
            <person name="Canessa P."/>
            <person name="Larrondo L.F."/>
            <person name="James T.Y."/>
            <person name="Seelenfreund D."/>
            <person name="Lobos S."/>
            <person name="Polanco R."/>
            <person name="Tello M."/>
            <person name="Honda Y."/>
            <person name="Watanabe T."/>
            <person name="Watanabe T."/>
            <person name="Ryu J.S."/>
            <person name="Kubicek C.P."/>
            <person name="Schmoll M."/>
            <person name="Gaskell J."/>
            <person name="Hammel K.E."/>
            <person name="St John F.J."/>
            <person name="Vanden Wymelenberg A."/>
            <person name="Sabat G."/>
            <person name="Splinter BonDurant S."/>
            <person name="Syed K."/>
            <person name="Yadav J.S."/>
            <person name="Doddapaneni H."/>
            <person name="Subramanian V."/>
            <person name="Lavin J.L."/>
            <person name="Oguiza J.A."/>
            <person name="Perez G."/>
            <person name="Pisabarro A.G."/>
            <person name="Ramirez L."/>
            <person name="Santoyo F."/>
            <person name="Master E."/>
            <person name="Coutinho P.M."/>
            <person name="Henrissat B."/>
            <person name="Lombard V."/>
            <person name="Magnuson J.K."/>
            <person name="Kuees U."/>
            <person name="Hori C."/>
            <person name="Igarashi K."/>
            <person name="Samejima M."/>
            <person name="Held B.W."/>
            <person name="Barry K.W."/>
            <person name="LaButti K.M."/>
            <person name="Lapidus A."/>
            <person name="Lindquist E.A."/>
            <person name="Lucas S.M."/>
            <person name="Riley R."/>
            <person name="Salamov A.A."/>
            <person name="Hoffmeister D."/>
            <person name="Schwenk D."/>
            <person name="Hadar Y."/>
            <person name="Yarden O."/>
            <person name="de Vries R.P."/>
            <person name="Wiebenga A."/>
            <person name="Stenlid J."/>
            <person name="Eastwood D."/>
            <person name="Grigoriev I.V."/>
            <person name="Berka R.M."/>
            <person name="Blanchette R.A."/>
            <person name="Kersten P."/>
            <person name="Martinez A.T."/>
            <person name="Vicuna R."/>
            <person name="Cullen D."/>
        </authorList>
    </citation>
    <scope>NUCLEOTIDE SEQUENCE [LARGE SCALE GENOMIC DNA]</scope>
    <source>
        <strain evidence="2 3">B</strain>
    </source>
</reference>
<dbReference type="HOGENOM" id="CLU_743935_0_0_1"/>
<dbReference type="AlphaFoldDB" id="M2QCA1"/>
<dbReference type="Proteomes" id="UP000016930">
    <property type="component" value="Unassembled WGS sequence"/>
</dbReference>
<protein>
    <submittedName>
        <fullName evidence="2">Uncharacterized protein</fullName>
    </submittedName>
</protein>
<feature type="compositionally biased region" description="Polar residues" evidence="1">
    <location>
        <begin position="271"/>
        <end position="280"/>
    </location>
</feature>
<organism evidence="2 3">
    <name type="scientific">Ceriporiopsis subvermispora (strain B)</name>
    <name type="common">White-rot fungus</name>
    <name type="synonym">Gelatoporia subvermispora</name>
    <dbReference type="NCBI Taxonomy" id="914234"/>
    <lineage>
        <taxon>Eukaryota</taxon>
        <taxon>Fungi</taxon>
        <taxon>Dikarya</taxon>
        <taxon>Basidiomycota</taxon>
        <taxon>Agaricomycotina</taxon>
        <taxon>Agaricomycetes</taxon>
        <taxon>Polyporales</taxon>
        <taxon>Gelatoporiaceae</taxon>
        <taxon>Gelatoporia</taxon>
    </lineage>
</organism>
<feature type="compositionally biased region" description="Pro residues" evidence="1">
    <location>
        <begin position="285"/>
        <end position="303"/>
    </location>
</feature>
<feature type="compositionally biased region" description="Pro residues" evidence="1">
    <location>
        <begin position="190"/>
        <end position="204"/>
    </location>
</feature>
<feature type="region of interest" description="Disordered" evidence="1">
    <location>
        <begin position="46"/>
        <end position="335"/>
    </location>
</feature>
<gene>
    <name evidence="2" type="ORF">CERSUDRAFT_97235</name>
</gene>
<proteinExistence type="predicted"/>
<feature type="compositionally biased region" description="Pro residues" evidence="1">
    <location>
        <begin position="170"/>
        <end position="181"/>
    </location>
</feature>
<sequence length="372" mass="38896">MRGRGSGSTGEHSRRARAPSSFLPSLPAVRAWAGVGGARLATHSVRAVAGGDDDDDDDDEGSGSDTAGRGDGLARAAWRCEGRVRRTPHSAPRFLVPIDRQPNLPSQPPRHPGPRTPPAHSRRRTTACHAEQTGDDVVSSSPTSALDVGSPGTLPASASAGLIVRRPHRPPLCAPPDPAQSPPVLSFFAPRPPRAPNPRPPSWPPADAARAQKNTRAPAYRPRFVPAKHSRPARLASSPLPPARPTRARVPRRGPPQLALSPSRVSVPPAHSNTHIPSTDSAHHTPPPPPPPPPPYIPSPYPAPRILHTQAQAAGLGPGQSALSTHVPHSASSFSPARFPASSGFRAPLSWARASLGLLTPTPGPALCCSLL</sequence>
<keyword evidence="3" id="KW-1185">Reference proteome</keyword>
<feature type="compositionally biased region" description="Pro residues" evidence="1">
    <location>
        <begin position="105"/>
        <end position="117"/>
    </location>
</feature>
<evidence type="ECO:0000313" key="2">
    <source>
        <dbReference type="EMBL" id="EMD34643.1"/>
    </source>
</evidence>
<dbReference type="EMBL" id="KB445802">
    <property type="protein sequence ID" value="EMD34643.1"/>
    <property type="molecule type" value="Genomic_DNA"/>
</dbReference>
<feature type="region of interest" description="Disordered" evidence="1">
    <location>
        <begin position="1"/>
        <end position="26"/>
    </location>
</feature>
<evidence type="ECO:0000313" key="3">
    <source>
        <dbReference type="Proteomes" id="UP000016930"/>
    </source>
</evidence>
<accession>M2QCA1</accession>
<name>M2QCA1_CERS8</name>
<feature type="compositionally biased region" description="Acidic residues" evidence="1">
    <location>
        <begin position="51"/>
        <end position="62"/>
    </location>
</feature>